<proteinExistence type="predicted"/>
<keyword evidence="2" id="KW-0282">Flagellum</keyword>
<evidence type="ECO:0000313" key="2">
    <source>
        <dbReference type="EMBL" id="PZP35644.1"/>
    </source>
</evidence>
<organism evidence="2 3">
    <name type="scientific">Roseateles depolymerans</name>
    <dbReference type="NCBI Taxonomy" id="76731"/>
    <lineage>
        <taxon>Bacteria</taxon>
        <taxon>Pseudomonadati</taxon>
        <taxon>Pseudomonadota</taxon>
        <taxon>Betaproteobacteria</taxon>
        <taxon>Burkholderiales</taxon>
        <taxon>Sphaerotilaceae</taxon>
        <taxon>Roseateles</taxon>
    </lineage>
</organism>
<feature type="region of interest" description="Disordered" evidence="1">
    <location>
        <begin position="100"/>
        <end position="121"/>
    </location>
</feature>
<accession>A0A2W5E0N0</accession>
<dbReference type="Proteomes" id="UP000249633">
    <property type="component" value="Unassembled WGS sequence"/>
</dbReference>
<dbReference type="AlphaFoldDB" id="A0A2W5E0N0"/>
<keyword evidence="2" id="KW-0966">Cell projection</keyword>
<feature type="compositionally biased region" description="Polar residues" evidence="1">
    <location>
        <begin position="109"/>
        <end position="121"/>
    </location>
</feature>
<protein>
    <submittedName>
        <fullName evidence="2">Flagellar biosynthesis protein FlgJ</fullName>
    </submittedName>
</protein>
<gene>
    <name evidence="2" type="ORF">DI603_02375</name>
</gene>
<reference evidence="2 3" key="1">
    <citation type="submission" date="2017-08" db="EMBL/GenBank/DDBJ databases">
        <title>Infants hospitalized years apart are colonized by the same room-sourced microbial strains.</title>
        <authorList>
            <person name="Brooks B."/>
            <person name="Olm M.R."/>
            <person name="Firek B.A."/>
            <person name="Baker R."/>
            <person name="Thomas B.C."/>
            <person name="Morowitz M.J."/>
            <person name="Banfield J.F."/>
        </authorList>
    </citation>
    <scope>NUCLEOTIDE SEQUENCE [LARGE SCALE GENOMIC DNA]</scope>
    <source>
        <strain evidence="2">S2_012_000_R2_81</strain>
    </source>
</reference>
<evidence type="ECO:0000313" key="3">
    <source>
        <dbReference type="Proteomes" id="UP000249633"/>
    </source>
</evidence>
<comment type="caution">
    <text evidence="2">The sequence shown here is derived from an EMBL/GenBank/DDBJ whole genome shotgun (WGS) entry which is preliminary data.</text>
</comment>
<keyword evidence="2" id="KW-0969">Cilium</keyword>
<evidence type="ECO:0000256" key="1">
    <source>
        <dbReference type="SAM" id="MobiDB-lite"/>
    </source>
</evidence>
<sequence length="121" mass="13120">MTEFNPTLNALPLDAKPDEKTRVKAQATDAAIKFEAFFIKQLLTQMRSSARALADEDSAENKHANQDMLDMADGMVADALAKRRAFGIADMMLKQVLPAAGLSPDADVSPSTSENHGSQKR</sequence>
<dbReference type="EMBL" id="QFOD01000002">
    <property type="protein sequence ID" value="PZP35644.1"/>
    <property type="molecule type" value="Genomic_DNA"/>
</dbReference>
<name>A0A2W5E0N0_9BURK</name>